<evidence type="ECO:0000313" key="2">
    <source>
        <dbReference type="Proteomes" id="UP000007879"/>
    </source>
</evidence>
<keyword evidence="2" id="KW-1185">Reference proteome</keyword>
<dbReference type="AlphaFoldDB" id="A0A1X7UQP3"/>
<reference evidence="1" key="2">
    <citation type="submission" date="2017-05" db="UniProtKB">
        <authorList>
            <consortium name="EnsemblMetazoa"/>
        </authorList>
    </citation>
    <scope>IDENTIFICATION</scope>
</reference>
<dbReference type="EnsemblMetazoa" id="Aqu2.1.30310_001">
    <property type="protein sequence ID" value="Aqu2.1.30310_001"/>
    <property type="gene ID" value="Aqu2.1.30310"/>
</dbReference>
<gene>
    <name evidence="1" type="primary">109582478</name>
</gene>
<dbReference type="EnsemblMetazoa" id="XM_019997194.1">
    <property type="protein sequence ID" value="XP_019852753.1"/>
    <property type="gene ID" value="LOC109582478"/>
</dbReference>
<proteinExistence type="predicted"/>
<protein>
    <submittedName>
        <fullName evidence="1">Uncharacterized protein</fullName>
    </submittedName>
</protein>
<accession>A0A1X7UQP3</accession>
<reference evidence="2" key="1">
    <citation type="journal article" date="2010" name="Nature">
        <title>The Amphimedon queenslandica genome and the evolution of animal complexity.</title>
        <authorList>
            <person name="Srivastava M."/>
            <person name="Simakov O."/>
            <person name="Chapman J."/>
            <person name="Fahey B."/>
            <person name="Gauthier M.E."/>
            <person name="Mitros T."/>
            <person name="Richards G.S."/>
            <person name="Conaco C."/>
            <person name="Dacre M."/>
            <person name="Hellsten U."/>
            <person name="Larroux C."/>
            <person name="Putnam N.H."/>
            <person name="Stanke M."/>
            <person name="Adamska M."/>
            <person name="Darling A."/>
            <person name="Degnan S.M."/>
            <person name="Oakley T.H."/>
            <person name="Plachetzki D.C."/>
            <person name="Zhai Y."/>
            <person name="Adamski M."/>
            <person name="Calcino A."/>
            <person name="Cummins S.F."/>
            <person name="Goodstein D.M."/>
            <person name="Harris C."/>
            <person name="Jackson D.J."/>
            <person name="Leys S.P."/>
            <person name="Shu S."/>
            <person name="Woodcroft B.J."/>
            <person name="Vervoort M."/>
            <person name="Kosik K.S."/>
            <person name="Manning G."/>
            <person name="Degnan B.M."/>
            <person name="Rokhsar D.S."/>
        </authorList>
    </citation>
    <scope>NUCLEOTIDE SEQUENCE [LARGE SCALE GENOMIC DNA]</scope>
</reference>
<dbReference type="KEGG" id="aqu:109582478"/>
<dbReference type="InParanoid" id="A0A1X7UQP3"/>
<organism evidence="1">
    <name type="scientific">Amphimedon queenslandica</name>
    <name type="common">Sponge</name>
    <dbReference type="NCBI Taxonomy" id="400682"/>
    <lineage>
        <taxon>Eukaryota</taxon>
        <taxon>Metazoa</taxon>
        <taxon>Porifera</taxon>
        <taxon>Demospongiae</taxon>
        <taxon>Heteroscleromorpha</taxon>
        <taxon>Haplosclerida</taxon>
        <taxon>Niphatidae</taxon>
        <taxon>Amphimedon</taxon>
    </lineage>
</organism>
<name>A0A1X7UQP3_AMPQE</name>
<sequence>MAEGFVPATKEYEVLKKNASKLQQAITYPNLLSMELFSGKLIPFQILQKVNAAVNTSDALNLELIINLLQAVVTDPGNFHKLLQILENHPPLLTAVAKEMKEDYAKISCQVESQSLPDSSKDLSGTVQQKTINVGYSMHRDFADLRGKLGDLVYDIKKKVEEAHININDVKDVIRYHDPDEKCSIQLQEARDMSQVFFIVRTQLCSLCNCSILQKLAKRFNLQDGERIIQEYEFAKENYRRLLTSSSFADELRKESQFPSNAKGIIVLKLKWPSVKSLTVLEFENIIKEVFSELYCYMHLLKVEPGSIIATLCAPEKVTGALVALAKRSIVYLNDIRVTWLKIGETSVIDDIDDTEKLSQVAIEQDKPSSSSPNKVENILDNVDNLPSSSVGVVIGTVSQLSHPLVQAGVDDGGDDTDQGMGTDSATPMVDQTWRHYPVTPKEVMIIGSFGDHNNWLEQQHNVSPKLLTAELPGDWRKEEIQNIADLYSRNPAFYHINSVHYDVPGSECTKECYMEAIKQLFINCKLEGVFLYYTGHGEKDTGNWCFKDGVISFNDIFELYVNHFKGKPLAIVSDCSYSGNWINECSKRLDEMDVPSCGHHTRKQGLLFQIYTSCQPNEEATALCYVDEAVQYSEADKSVIYWHGATLSSGQKTMCTDFRYIYCSKLANESCEADADCTWNNRFKGCLLYCVRGKEKGRAAWHYVLVDEEKVADFKAQVATGFIDVADYGRILKSGWGEDPPKDIERKMELRFGWP</sequence>
<dbReference type="Proteomes" id="UP000007879">
    <property type="component" value="Unassembled WGS sequence"/>
</dbReference>
<dbReference type="OrthoDB" id="438188at2759"/>
<evidence type="ECO:0000313" key="1">
    <source>
        <dbReference type="EnsemblMetazoa" id="Aqu2.1.30310_001"/>
    </source>
</evidence>